<feature type="compositionally biased region" description="Basic and acidic residues" evidence="1">
    <location>
        <begin position="1"/>
        <end position="22"/>
    </location>
</feature>
<feature type="region of interest" description="Disordered" evidence="1">
    <location>
        <begin position="1"/>
        <end position="28"/>
    </location>
</feature>
<dbReference type="InterPro" id="IPR046783">
    <property type="entry name" value="HTH_63"/>
</dbReference>
<reference evidence="3" key="1">
    <citation type="submission" date="2016-10" db="EMBL/GenBank/DDBJ databases">
        <authorList>
            <person name="Varghese N."/>
            <person name="Submissions S."/>
        </authorList>
    </citation>
    <scope>NUCLEOTIDE SEQUENCE [LARGE SCALE GENOMIC DNA]</scope>
    <source>
        <strain evidence="3">CGMCC 1.7736</strain>
    </source>
</reference>
<organism evidence="2 3">
    <name type="scientific">Halogeometricum rufum</name>
    <dbReference type="NCBI Taxonomy" id="553469"/>
    <lineage>
        <taxon>Archaea</taxon>
        <taxon>Methanobacteriati</taxon>
        <taxon>Methanobacteriota</taxon>
        <taxon>Stenosarchaea group</taxon>
        <taxon>Halobacteria</taxon>
        <taxon>Halobacteriales</taxon>
        <taxon>Haloferacaceae</taxon>
        <taxon>Halogeometricum</taxon>
    </lineage>
</organism>
<evidence type="ECO:0000256" key="1">
    <source>
        <dbReference type="SAM" id="MobiDB-lite"/>
    </source>
</evidence>
<gene>
    <name evidence="2" type="ORF">SAMN04487947_1251</name>
</gene>
<name>A0A1I6GJE3_9EURY</name>
<protein>
    <submittedName>
        <fullName evidence="2">Uncharacterized protein</fullName>
    </submittedName>
</protein>
<dbReference type="AlphaFoldDB" id="A0A1I6GJE3"/>
<dbReference type="Pfam" id="PF20575">
    <property type="entry name" value="HTH_63"/>
    <property type="match status" value="1"/>
</dbReference>
<dbReference type="Proteomes" id="UP000198531">
    <property type="component" value="Unassembled WGS sequence"/>
</dbReference>
<proteinExistence type="predicted"/>
<dbReference type="EMBL" id="FOYT01000001">
    <property type="protein sequence ID" value="SFR42312.1"/>
    <property type="molecule type" value="Genomic_DNA"/>
</dbReference>
<evidence type="ECO:0000313" key="3">
    <source>
        <dbReference type="Proteomes" id="UP000198531"/>
    </source>
</evidence>
<evidence type="ECO:0000313" key="2">
    <source>
        <dbReference type="EMBL" id="SFR42312.1"/>
    </source>
</evidence>
<accession>A0A1I6GJE3</accession>
<keyword evidence="3" id="KW-1185">Reference proteome</keyword>
<sequence length="181" mass="20590">MRAERVGSNEEVSEMKHSKEVTTRTPATAVPANGRTIEVWTRHTPDEAHREHPCVGRIRRLERDGYADRVVVREWDRTVFLGEPVEPRKRLARRRVADFREWARVTSARLPEFDREATVGTGRMGPEHEAQYLPPIVVAVYEDGVLTNVVPHVRGGHTVAVSEWLGRVEEGRRASEPVVVC</sequence>
<dbReference type="STRING" id="553469.SAMN04487947_1251"/>